<evidence type="ECO:0000313" key="2">
    <source>
        <dbReference type="EMBL" id="GIH93966.1"/>
    </source>
</evidence>
<proteinExistence type="predicted"/>
<protein>
    <submittedName>
        <fullName evidence="2">ABC transporter</fullName>
    </submittedName>
</protein>
<reference evidence="2 3" key="1">
    <citation type="submission" date="2021-01" db="EMBL/GenBank/DDBJ databases">
        <title>Whole genome shotgun sequence of Planobispora siamensis NBRC 107568.</title>
        <authorList>
            <person name="Komaki H."/>
            <person name="Tamura T."/>
        </authorList>
    </citation>
    <scope>NUCLEOTIDE SEQUENCE [LARGE SCALE GENOMIC DNA]</scope>
    <source>
        <strain evidence="2 3">NBRC 107568</strain>
    </source>
</reference>
<feature type="transmembrane region" description="Helical" evidence="1">
    <location>
        <begin position="157"/>
        <end position="176"/>
    </location>
</feature>
<evidence type="ECO:0000256" key="1">
    <source>
        <dbReference type="SAM" id="Phobius"/>
    </source>
</evidence>
<feature type="transmembrane region" description="Helical" evidence="1">
    <location>
        <begin position="183"/>
        <end position="201"/>
    </location>
</feature>
<feature type="transmembrane region" description="Helical" evidence="1">
    <location>
        <begin position="240"/>
        <end position="261"/>
    </location>
</feature>
<dbReference type="AlphaFoldDB" id="A0A8J3SJY3"/>
<keyword evidence="1" id="KW-0472">Membrane</keyword>
<feature type="transmembrane region" description="Helical" evidence="1">
    <location>
        <begin position="116"/>
        <end position="137"/>
    </location>
</feature>
<evidence type="ECO:0000313" key="3">
    <source>
        <dbReference type="Proteomes" id="UP000619788"/>
    </source>
</evidence>
<name>A0A8J3SJY3_9ACTN</name>
<dbReference type="GO" id="GO:0140359">
    <property type="term" value="F:ABC-type transporter activity"/>
    <property type="evidence" value="ECO:0007669"/>
    <property type="project" value="InterPro"/>
</dbReference>
<feature type="transmembrane region" description="Helical" evidence="1">
    <location>
        <begin position="28"/>
        <end position="51"/>
    </location>
</feature>
<feature type="transmembrane region" description="Helical" evidence="1">
    <location>
        <begin position="71"/>
        <end position="95"/>
    </location>
</feature>
<comment type="caution">
    <text evidence="2">The sequence shown here is derived from an EMBL/GenBank/DDBJ whole genome shotgun (WGS) entry which is preliminary data.</text>
</comment>
<dbReference type="RefSeq" id="WP_204066105.1">
    <property type="nucleotide sequence ID" value="NZ_BOOJ01000036.1"/>
</dbReference>
<keyword evidence="1" id="KW-0812">Transmembrane</keyword>
<dbReference type="EMBL" id="BOOJ01000036">
    <property type="protein sequence ID" value="GIH93966.1"/>
    <property type="molecule type" value="Genomic_DNA"/>
</dbReference>
<organism evidence="2 3">
    <name type="scientific">Planobispora siamensis</name>
    <dbReference type="NCBI Taxonomy" id="936338"/>
    <lineage>
        <taxon>Bacteria</taxon>
        <taxon>Bacillati</taxon>
        <taxon>Actinomycetota</taxon>
        <taxon>Actinomycetes</taxon>
        <taxon>Streptosporangiales</taxon>
        <taxon>Streptosporangiaceae</taxon>
        <taxon>Planobispora</taxon>
    </lineage>
</organism>
<keyword evidence="1" id="KW-1133">Transmembrane helix</keyword>
<sequence length="266" mass="27480">MDAVMDAVSVRAALAAEWVKIRTLRSTAVALLLGVVLSAGLAYLLGLSFSANLSSMAREQTEPADLLFATFYSLTLGQLPLVVFAVLAVGGEYASGTIHASLTAMPRRGAFYGGKMLAVALTVLGVAVVTVPAVFFAAQAGLGRYGMSPDADGVPQALIGSCLYLTLICVFAAGVTAMLRGPALSLGILLPVFFLGSQGLGNVPQVKAVAQYLPDQAGMVIMHLTGPPGDPHFGRPYGPWAGMGILALWAAAALIGGYLTLRRRDA</sequence>
<dbReference type="Proteomes" id="UP000619788">
    <property type="component" value="Unassembled WGS sequence"/>
</dbReference>
<gene>
    <name evidence="2" type="ORF">Psi01_45960</name>
</gene>
<accession>A0A8J3SJY3</accession>
<keyword evidence="3" id="KW-1185">Reference proteome</keyword>
<dbReference type="GO" id="GO:0005886">
    <property type="term" value="C:plasma membrane"/>
    <property type="evidence" value="ECO:0007669"/>
    <property type="project" value="UniProtKB-SubCell"/>
</dbReference>